<dbReference type="InterPro" id="IPR036937">
    <property type="entry name" value="Adhesion_dom_fimbrial_sf"/>
</dbReference>
<evidence type="ECO:0000256" key="4">
    <source>
        <dbReference type="ARBA" id="ARBA00023263"/>
    </source>
</evidence>
<proteinExistence type="inferred from homology"/>
<comment type="caution">
    <text evidence="7">The sequence shown here is derived from an EMBL/GenBank/DDBJ whole genome shotgun (WGS) entry which is preliminary data.</text>
</comment>
<evidence type="ECO:0000256" key="3">
    <source>
        <dbReference type="ARBA" id="ARBA00022729"/>
    </source>
</evidence>
<dbReference type="InterPro" id="IPR050263">
    <property type="entry name" value="Bact_Fimbrial_Adh_Pro"/>
</dbReference>
<evidence type="ECO:0000313" key="8">
    <source>
        <dbReference type="Proteomes" id="UP001306592"/>
    </source>
</evidence>
<evidence type="ECO:0000256" key="1">
    <source>
        <dbReference type="ARBA" id="ARBA00004561"/>
    </source>
</evidence>
<protein>
    <submittedName>
        <fullName evidence="7">Fimbrial protein</fullName>
    </submittedName>
</protein>
<dbReference type="RefSeq" id="WP_099755121.1">
    <property type="nucleotide sequence ID" value="NZ_JACXBP010000009.1"/>
</dbReference>
<dbReference type="Gene3D" id="2.60.40.1090">
    <property type="entry name" value="Fimbrial-type adhesion domain"/>
    <property type="match status" value="1"/>
</dbReference>
<gene>
    <name evidence="7" type="ORF">V8N49_16750</name>
</gene>
<dbReference type="InterPro" id="IPR000259">
    <property type="entry name" value="Adhesion_dom_fimbrial"/>
</dbReference>
<dbReference type="Pfam" id="PF00419">
    <property type="entry name" value="Fimbrial"/>
    <property type="match status" value="1"/>
</dbReference>
<evidence type="ECO:0000259" key="6">
    <source>
        <dbReference type="Pfam" id="PF00419"/>
    </source>
</evidence>
<feature type="transmembrane region" description="Helical" evidence="5">
    <location>
        <begin position="20"/>
        <end position="39"/>
    </location>
</feature>
<keyword evidence="8" id="KW-1185">Reference proteome</keyword>
<keyword evidence="4" id="KW-0281">Fimbrium</keyword>
<feature type="domain" description="Fimbrial-type adhesion" evidence="6">
    <location>
        <begin position="57"/>
        <end position="213"/>
    </location>
</feature>
<dbReference type="PANTHER" id="PTHR33420">
    <property type="entry name" value="FIMBRIAL SUBUNIT ELFA-RELATED"/>
    <property type="match status" value="1"/>
</dbReference>
<comment type="similarity">
    <text evidence="2">Belongs to the fimbrial protein family.</text>
</comment>
<comment type="subcellular location">
    <subcellularLocation>
        <location evidence="1">Fimbrium</location>
    </subcellularLocation>
</comment>
<sequence>MTENNNKKANSDRWLNDFRYYSYIGALAITLCAIQMTLLPLHAADNWEVEGANGTLHIQGVLTESACRLEMNSARQDIWLGEAGTAQLSSPGERASPVAFELRLTDCLRNSASQRDERTGARYWAAIQPTVSVSFIAPADMDNPQLIRADGVSGLGLRLLDGSGHDVRLGSRGVPLFLAQGQDSLTYTVTAERTPAPLVAGAYRAAVDFQLSYN</sequence>
<reference evidence="7 8" key="1">
    <citation type="submission" date="2024-02" db="EMBL/GenBank/DDBJ databases">
        <title>First report Erwinia aphidicola in onion in Chile.</title>
        <authorList>
            <person name="Valenzuela M."/>
            <person name="Pena M."/>
            <person name="Dutta B."/>
        </authorList>
    </citation>
    <scope>NUCLEOTIDE SEQUENCE [LARGE SCALE GENOMIC DNA]</scope>
    <source>
        <strain evidence="7 8">QCJ3A</strain>
    </source>
</reference>
<dbReference type="SUPFAM" id="SSF49401">
    <property type="entry name" value="Bacterial adhesins"/>
    <property type="match status" value="1"/>
</dbReference>
<evidence type="ECO:0000256" key="2">
    <source>
        <dbReference type="ARBA" id="ARBA00006671"/>
    </source>
</evidence>
<evidence type="ECO:0000256" key="5">
    <source>
        <dbReference type="SAM" id="Phobius"/>
    </source>
</evidence>
<dbReference type="EMBL" id="JBANEI010000013">
    <property type="protein sequence ID" value="MEI2683298.1"/>
    <property type="molecule type" value="Genomic_DNA"/>
</dbReference>
<accession>A0ABU8DIE7</accession>
<evidence type="ECO:0000313" key="7">
    <source>
        <dbReference type="EMBL" id="MEI2683298.1"/>
    </source>
</evidence>
<keyword evidence="5" id="KW-0472">Membrane</keyword>
<keyword evidence="3" id="KW-0732">Signal</keyword>
<organism evidence="7 8">
    <name type="scientific">Erwinia aphidicola</name>
    <dbReference type="NCBI Taxonomy" id="68334"/>
    <lineage>
        <taxon>Bacteria</taxon>
        <taxon>Pseudomonadati</taxon>
        <taxon>Pseudomonadota</taxon>
        <taxon>Gammaproteobacteria</taxon>
        <taxon>Enterobacterales</taxon>
        <taxon>Erwiniaceae</taxon>
        <taxon>Erwinia</taxon>
    </lineage>
</organism>
<dbReference type="Proteomes" id="UP001306592">
    <property type="component" value="Unassembled WGS sequence"/>
</dbReference>
<dbReference type="InterPro" id="IPR008966">
    <property type="entry name" value="Adhesion_dom_sf"/>
</dbReference>
<name>A0ABU8DIE7_ERWAP</name>
<dbReference type="PANTHER" id="PTHR33420:SF3">
    <property type="entry name" value="FIMBRIAL SUBUNIT ELFA"/>
    <property type="match status" value="1"/>
</dbReference>
<keyword evidence="5" id="KW-0812">Transmembrane</keyword>
<keyword evidence="5" id="KW-1133">Transmembrane helix</keyword>